<dbReference type="EMBL" id="DQVR01000016">
    <property type="protein sequence ID" value="HIQ23531.1"/>
    <property type="molecule type" value="Genomic_DNA"/>
</dbReference>
<dbReference type="InterPro" id="IPR036390">
    <property type="entry name" value="WH_DNA-bd_sf"/>
</dbReference>
<dbReference type="Gene3D" id="1.10.10.10">
    <property type="entry name" value="Winged helix-like DNA-binding domain superfamily/Winged helix DNA-binding domain"/>
    <property type="match status" value="1"/>
</dbReference>
<sequence>MEILTTVFILAVILLFIIVMVLIIIAVSRSKQAKESENEDLAYGSEEETEILPFGSGGTVANVGETGGWLSEAAASSGTGRRVDEAVESRLLLVLDKYRAVPIEELELRIGASREEIMRALHKLEERGLVRVEGGMLIFSERGEKLITKLREKYFDKRRWLESI</sequence>
<dbReference type="InterPro" id="IPR036388">
    <property type="entry name" value="WH-like_DNA-bd_sf"/>
</dbReference>
<name>A0A832ZTG1_9CREN</name>
<dbReference type="Proteomes" id="UP000600071">
    <property type="component" value="Unassembled WGS sequence"/>
</dbReference>
<dbReference type="SUPFAM" id="SSF46785">
    <property type="entry name" value="Winged helix' DNA-binding domain"/>
    <property type="match status" value="1"/>
</dbReference>
<protein>
    <submittedName>
        <fullName evidence="2">Uncharacterized protein</fullName>
    </submittedName>
</protein>
<keyword evidence="1" id="KW-0812">Transmembrane</keyword>
<comment type="caution">
    <text evidence="2">The sequence shown here is derived from an EMBL/GenBank/DDBJ whole genome shotgun (WGS) entry which is preliminary data.</text>
</comment>
<keyword evidence="1" id="KW-1133">Transmembrane helix</keyword>
<reference evidence="2" key="1">
    <citation type="journal article" date="2020" name="ISME J.">
        <title>Gammaproteobacteria mediating utilization of methyl-, sulfur- and petroleum organic compounds in deep ocean hydrothermal plumes.</title>
        <authorList>
            <person name="Zhou Z."/>
            <person name="Liu Y."/>
            <person name="Pan J."/>
            <person name="Cron B.R."/>
            <person name="Toner B.M."/>
            <person name="Anantharaman K."/>
            <person name="Breier J.A."/>
            <person name="Dick G.J."/>
            <person name="Li M."/>
        </authorList>
    </citation>
    <scope>NUCLEOTIDE SEQUENCE</scope>
    <source>
        <strain evidence="2">SZUA-1523</strain>
    </source>
</reference>
<feature type="transmembrane region" description="Helical" evidence="1">
    <location>
        <begin position="6"/>
        <end position="27"/>
    </location>
</feature>
<accession>A0A832ZTG1</accession>
<evidence type="ECO:0000256" key="1">
    <source>
        <dbReference type="SAM" id="Phobius"/>
    </source>
</evidence>
<proteinExistence type="predicted"/>
<keyword evidence="1" id="KW-0472">Membrane</keyword>
<dbReference type="AlphaFoldDB" id="A0A832ZTG1"/>
<gene>
    <name evidence="2" type="ORF">EYH50_00595</name>
</gene>
<evidence type="ECO:0000313" key="2">
    <source>
        <dbReference type="EMBL" id="HIQ23531.1"/>
    </source>
</evidence>
<evidence type="ECO:0000313" key="3">
    <source>
        <dbReference type="Proteomes" id="UP000600071"/>
    </source>
</evidence>
<organism evidence="2 3">
    <name type="scientific">Pyrodictium delaneyi</name>
    <dbReference type="NCBI Taxonomy" id="1273541"/>
    <lineage>
        <taxon>Archaea</taxon>
        <taxon>Thermoproteota</taxon>
        <taxon>Thermoprotei</taxon>
        <taxon>Desulfurococcales</taxon>
        <taxon>Pyrodictiaceae</taxon>
        <taxon>Pyrodictium</taxon>
    </lineage>
</organism>